<keyword evidence="4" id="KW-1185">Reference proteome</keyword>
<feature type="signal peptide" evidence="2">
    <location>
        <begin position="1"/>
        <end position="20"/>
    </location>
</feature>
<name>A0AAV4ICY2_9GAST</name>
<sequence>MEKSVLFVLLFIQGHRICEGFDLTFDPSPPAYSTGNQTCGVLRCRDQFQNEMNAQANRSRTLTSLTVSKFRLGEHASNGKQWQFLASVTPGKPILNEISNKMKVTGQLSDGRVSLILQFTEISDCLESQFCCSAIFEDAEGRTSIKTAFVGKAIESLAQAATASTASSNEVGIAASDQGGLSEALVKLADSLTTKVDGIEARLKDSLNALENRVEDKVTELRASINDKSENLDKSMERRVDLLTTRVDTQNNRLGDKITELYDKMVRIFRHSKTSCLKDSGVCGQLASKLGDLDDKLKANTGKLNTCIADVKNQTDSIGPALDQLEAAVDQCTGTEDMRLSGVESGMNSLSGLTRDLIKRVSSFEKSYRSGALVPVDEFSDPLGTGKKEWRLAFRGTAFNNVQVYPAYIYGTGIPVEVE</sequence>
<gene>
    <name evidence="3" type="ORF">ElyMa_001269800</name>
</gene>
<dbReference type="AlphaFoldDB" id="A0AAV4ICY2"/>
<evidence type="ECO:0000256" key="2">
    <source>
        <dbReference type="SAM" id="SignalP"/>
    </source>
</evidence>
<organism evidence="3 4">
    <name type="scientific">Elysia marginata</name>
    <dbReference type="NCBI Taxonomy" id="1093978"/>
    <lineage>
        <taxon>Eukaryota</taxon>
        <taxon>Metazoa</taxon>
        <taxon>Spiralia</taxon>
        <taxon>Lophotrochozoa</taxon>
        <taxon>Mollusca</taxon>
        <taxon>Gastropoda</taxon>
        <taxon>Heterobranchia</taxon>
        <taxon>Euthyneura</taxon>
        <taxon>Panpulmonata</taxon>
        <taxon>Sacoglossa</taxon>
        <taxon>Placobranchoidea</taxon>
        <taxon>Plakobranchidae</taxon>
        <taxon>Elysia</taxon>
    </lineage>
</organism>
<dbReference type="EMBL" id="BMAT01002512">
    <property type="protein sequence ID" value="GFS08269.1"/>
    <property type="molecule type" value="Genomic_DNA"/>
</dbReference>
<keyword evidence="1" id="KW-0175">Coiled coil</keyword>
<proteinExistence type="predicted"/>
<feature type="chain" id="PRO_5043629668" evidence="2">
    <location>
        <begin position="21"/>
        <end position="419"/>
    </location>
</feature>
<keyword evidence="2" id="KW-0732">Signal</keyword>
<dbReference type="Gene3D" id="1.20.120.20">
    <property type="entry name" value="Apolipoprotein"/>
    <property type="match status" value="1"/>
</dbReference>
<reference evidence="3 4" key="1">
    <citation type="journal article" date="2021" name="Elife">
        <title>Chloroplast acquisition without the gene transfer in kleptoplastic sea slugs, Plakobranchus ocellatus.</title>
        <authorList>
            <person name="Maeda T."/>
            <person name="Takahashi S."/>
            <person name="Yoshida T."/>
            <person name="Shimamura S."/>
            <person name="Takaki Y."/>
            <person name="Nagai Y."/>
            <person name="Toyoda A."/>
            <person name="Suzuki Y."/>
            <person name="Arimoto A."/>
            <person name="Ishii H."/>
            <person name="Satoh N."/>
            <person name="Nishiyama T."/>
            <person name="Hasebe M."/>
            <person name="Maruyama T."/>
            <person name="Minagawa J."/>
            <person name="Obokata J."/>
            <person name="Shigenobu S."/>
        </authorList>
    </citation>
    <scope>NUCLEOTIDE SEQUENCE [LARGE SCALE GENOMIC DNA]</scope>
</reference>
<feature type="coiled-coil region" evidence="1">
    <location>
        <begin position="200"/>
        <end position="227"/>
    </location>
</feature>
<dbReference type="SUPFAM" id="SSF58100">
    <property type="entry name" value="Bacterial hemolysins"/>
    <property type="match status" value="1"/>
</dbReference>
<evidence type="ECO:0000313" key="3">
    <source>
        <dbReference type="EMBL" id="GFS08269.1"/>
    </source>
</evidence>
<dbReference type="Proteomes" id="UP000762676">
    <property type="component" value="Unassembled WGS sequence"/>
</dbReference>
<protein>
    <submittedName>
        <fullName evidence="3">Uncharacterized protein</fullName>
    </submittedName>
</protein>
<evidence type="ECO:0000313" key="4">
    <source>
        <dbReference type="Proteomes" id="UP000762676"/>
    </source>
</evidence>
<accession>A0AAV4ICY2</accession>
<comment type="caution">
    <text evidence="3">The sequence shown here is derived from an EMBL/GenBank/DDBJ whole genome shotgun (WGS) entry which is preliminary data.</text>
</comment>
<evidence type="ECO:0000256" key="1">
    <source>
        <dbReference type="SAM" id="Coils"/>
    </source>
</evidence>